<protein>
    <submittedName>
        <fullName evidence="8">RNA polymerase sigma factor</fullName>
    </submittedName>
</protein>
<sequence length="191" mass="21545">MASRDCHIDQHQLDQHRPLLHRYLLRRTGDWSLAEDLVQETFLRLVVYARDHVVTDMASLARSIALNLLNDHLRRRQRQRTEPISDEVPSPAVGVEEAAMQRQRVEAFARALQGMPPLRREVFVRSRLRGQSYADIAAALGMSEGAVEKHVSRGLRWLQETVARSDAAPPPAGARCAAVRDPDQRSEDDGA</sequence>
<evidence type="ECO:0000259" key="6">
    <source>
        <dbReference type="Pfam" id="PF04542"/>
    </source>
</evidence>
<reference evidence="9" key="1">
    <citation type="submission" date="2016-08" db="EMBL/GenBank/DDBJ databases">
        <authorList>
            <person name="Merda D."/>
            <person name="Briand M."/>
            <person name="Taghouti G."/>
            <person name="Carrere S."/>
            <person name="Gouzy J."/>
            <person name="Portier P."/>
            <person name="Jacques M.-A."/>
            <person name="Fischer-Le Saux M."/>
        </authorList>
    </citation>
    <scope>NUCLEOTIDE SEQUENCE [LARGE SCALE GENOMIC DNA]</scope>
    <source>
        <strain evidence="9">CFBP4643</strain>
    </source>
</reference>
<keyword evidence="2" id="KW-0805">Transcription regulation</keyword>
<dbReference type="PANTHER" id="PTHR43133">
    <property type="entry name" value="RNA POLYMERASE ECF-TYPE SIGMA FACTO"/>
    <property type="match status" value="1"/>
</dbReference>
<dbReference type="SUPFAM" id="SSF88659">
    <property type="entry name" value="Sigma3 and sigma4 domains of RNA polymerase sigma factors"/>
    <property type="match status" value="1"/>
</dbReference>
<evidence type="ECO:0000256" key="3">
    <source>
        <dbReference type="ARBA" id="ARBA00023082"/>
    </source>
</evidence>
<gene>
    <name evidence="8" type="ORF">XpiCFBP4643_08715</name>
</gene>
<dbReference type="InterPro" id="IPR039425">
    <property type="entry name" value="RNA_pol_sigma-70-like"/>
</dbReference>
<evidence type="ECO:0000259" key="7">
    <source>
        <dbReference type="Pfam" id="PF08281"/>
    </source>
</evidence>
<dbReference type="Pfam" id="PF04542">
    <property type="entry name" value="Sigma70_r2"/>
    <property type="match status" value="1"/>
</dbReference>
<evidence type="ECO:0000256" key="2">
    <source>
        <dbReference type="ARBA" id="ARBA00023015"/>
    </source>
</evidence>
<organism evidence="8 9">
    <name type="scientific">Xanthomonas pisi</name>
    <dbReference type="NCBI Taxonomy" id="56457"/>
    <lineage>
        <taxon>Bacteria</taxon>
        <taxon>Pseudomonadati</taxon>
        <taxon>Pseudomonadota</taxon>
        <taxon>Gammaproteobacteria</taxon>
        <taxon>Lysobacterales</taxon>
        <taxon>Lysobacteraceae</taxon>
        <taxon>Xanthomonas</taxon>
    </lineage>
</organism>
<dbReference type="GO" id="GO:0016987">
    <property type="term" value="F:sigma factor activity"/>
    <property type="evidence" value="ECO:0007669"/>
    <property type="project" value="UniProtKB-KW"/>
</dbReference>
<dbReference type="Proteomes" id="UP000238191">
    <property type="component" value="Unassembled WGS sequence"/>
</dbReference>
<dbReference type="Gene3D" id="1.10.10.10">
    <property type="entry name" value="Winged helix-like DNA-binding domain superfamily/Winged helix DNA-binding domain"/>
    <property type="match status" value="1"/>
</dbReference>
<keyword evidence="3" id="KW-0731">Sigma factor</keyword>
<feature type="domain" description="RNA polymerase sigma factor 70 region 4 type 2" evidence="7">
    <location>
        <begin position="107"/>
        <end position="158"/>
    </location>
</feature>
<dbReference type="InterPro" id="IPR013249">
    <property type="entry name" value="RNA_pol_sigma70_r4_t2"/>
</dbReference>
<name>A0A2S7D4D1_9XANT</name>
<evidence type="ECO:0000256" key="5">
    <source>
        <dbReference type="SAM" id="MobiDB-lite"/>
    </source>
</evidence>
<dbReference type="InterPro" id="IPR014284">
    <property type="entry name" value="RNA_pol_sigma-70_dom"/>
</dbReference>
<feature type="compositionally biased region" description="Basic and acidic residues" evidence="5">
    <location>
        <begin position="178"/>
        <end position="191"/>
    </location>
</feature>
<evidence type="ECO:0000256" key="4">
    <source>
        <dbReference type="ARBA" id="ARBA00023163"/>
    </source>
</evidence>
<comment type="caution">
    <text evidence="8">The sequence shown here is derived from an EMBL/GenBank/DDBJ whole genome shotgun (WGS) entry which is preliminary data.</text>
</comment>
<keyword evidence="9" id="KW-1185">Reference proteome</keyword>
<feature type="region of interest" description="Disordered" evidence="5">
    <location>
        <begin position="162"/>
        <end position="191"/>
    </location>
</feature>
<dbReference type="GO" id="GO:0006352">
    <property type="term" value="P:DNA-templated transcription initiation"/>
    <property type="evidence" value="ECO:0007669"/>
    <property type="project" value="InterPro"/>
</dbReference>
<keyword evidence="4" id="KW-0804">Transcription</keyword>
<dbReference type="InterPro" id="IPR013324">
    <property type="entry name" value="RNA_pol_sigma_r3/r4-like"/>
</dbReference>
<evidence type="ECO:0000313" key="9">
    <source>
        <dbReference type="Proteomes" id="UP000238191"/>
    </source>
</evidence>
<comment type="similarity">
    <text evidence="1">Belongs to the sigma-70 factor family. ECF subfamily.</text>
</comment>
<feature type="domain" description="RNA polymerase sigma-70 region 2" evidence="6">
    <location>
        <begin position="14"/>
        <end position="78"/>
    </location>
</feature>
<dbReference type="Pfam" id="PF08281">
    <property type="entry name" value="Sigma70_r4_2"/>
    <property type="match status" value="1"/>
</dbReference>
<dbReference type="EMBL" id="MDEI01000006">
    <property type="protein sequence ID" value="PPU68579.1"/>
    <property type="molecule type" value="Genomic_DNA"/>
</dbReference>
<dbReference type="RefSeq" id="WP_046963487.1">
    <property type="nucleotide sequence ID" value="NZ_MDEI01000006.1"/>
</dbReference>
<dbReference type="SUPFAM" id="SSF88946">
    <property type="entry name" value="Sigma2 domain of RNA polymerase sigma factors"/>
    <property type="match status" value="1"/>
</dbReference>
<dbReference type="Gene3D" id="1.10.1740.10">
    <property type="match status" value="1"/>
</dbReference>
<dbReference type="OrthoDB" id="6689546at2"/>
<dbReference type="AlphaFoldDB" id="A0A2S7D4D1"/>
<evidence type="ECO:0000256" key="1">
    <source>
        <dbReference type="ARBA" id="ARBA00010641"/>
    </source>
</evidence>
<dbReference type="InterPro" id="IPR036388">
    <property type="entry name" value="WH-like_DNA-bd_sf"/>
</dbReference>
<dbReference type="InterPro" id="IPR007627">
    <property type="entry name" value="RNA_pol_sigma70_r2"/>
</dbReference>
<evidence type="ECO:0000313" key="8">
    <source>
        <dbReference type="EMBL" id="PPU68579.1"/>
    </source>
</evidence>
<dbReference type="InterPro" id="IPR013325">
    <property type="entry name" value="RNA_pol_sigma_r2"/>
</dbReference>
<proteinExistence type="inferred from homology"/>
<dbReference type="PANTHER" id="PTHR43133:SF63">
    <property type="entry name" value="RNA POLYMERASE SIGMA FACTOR FECI-RELATED"/>
    <property type="match status" value="1"/>
</dbReference>
<dbReference type="GO" id="GO:0003677">
    <property type="term" value="F:DNA binding"/>
    <property type="evidence" value="ECO:0007669"/>
    <property type="project" value="InterPro"/>
</dbReference>
<dbReference type="NCBIfam" id="TIGR02937">
    <property type="entry name" value="sigma70-ECF"/>
    <property type="match status" value="1"/>
</dbReference>
<accession>A0A2S7D4D1</accession>